<dbReference type="InterPro" id="IPR000232">
    <property type="entry name" value="HSF_DNA-bd"/>
</dbReference>
<comment type="similarity">
    <text evidence="2">Belongs to the HSF family.</text>
</comment>
<proteinExistence type="inferred from homology"/>
<accession>A0A452E4N8</accession>
<evidence type="ECO:0000256" key="1">
    <source>
        <dbReference type="ARBA" id="ARBA00004123"/>
    </source>
</evidence>
<evidence type="ECO:0000256" key="3">
    <source>
        <dbReference type="ARBA" id="ARBA00023125"/>
    </source>
</evidence>
<dbReference type="InterPro" id="IPR036388">
    <property type="entry name" value="WH-like_DNA-bd_sf"/>
</dbReference>
<feature type="compositionally biased region" description="Low complexity" evidence="5">
    <location>
        <begin position="1"/>
        <end position="15"/>
    </location>
</feature>
<evidence type="ECO:0000259" key="6">
    <source>
        <dbReference type="Pfam" id="PF00447"/>
    </source>
</evidence>
<evidence type="ECO:0000256" key="2">
    <source>
        <dbReference type="ARBA" id="ARBA00006403"/>
    </source>
</evidence>
<keyword evidence="3" id="KW-0238">DNA-binding</keyword>
<dbReference type="Pfam" id="PF00447">
    <property type="entry name" value="HSF_DNA-bind"/>
    <property type="match status" value="1"/>
</dbReference>
<evidence type="ECO:0000256" key="4">
    <source>
        <dbReference type="ARBA" id="ARBA00023242"/>
    </source>
</evidence>
<comment type="subcellular location">
    <subcellularLocation>
        <location evidence="1">Nucleus</location>
    </subcellularLocation>
</comment>
<sequence>MASQSSHEAQAAQLAPSTDGEPAAGDSCDSSADRNPRSTPPRQSAPQGLNPKTAEEENNVILRLSFPRKLWRIVEDAAFTSTCWNDEVIEVDLSQMEVLQRRGLDQIFETDSIKSFISELNLYEFSKIHPLGRFAGKKMMMYTQEAGKKVHKGTPPAHRTPSWCSFVIVRRAGRNHLPSEQGSPSGEGTSSNATSVPPATFGRDGTGELPKSPSEYPDYNLVMTLHKTCYSILMVALSVMAPNEAPEVEEEQGESLDYTCVLCALQGQAQSLNC</sequence>
<evidence type="ECO:0000256" key="5">
    <source>
        <dbReference type="SAM" id="MobiDB-lite"/>
    </source>
</evidence>
<evidence type="ECO:0000313" key="7">
    <source>
        <dbReference type="Ensembl" id="ENSCHIP00000006977.1"/>
    </source>
</evidence>
<protein>
    <recommendedName>
        <fullName evidence="6">HSF-type DNA-binding domain-containing protein</fullName>
    </recommendedName>
</protein>
<dbReference type="GO" id="GO:0005634">
    <property type="term" value="C:nucleus"/>
    <property type="evidence" value="ECO:0007669"/>
    <property type="project" value="UniProtKB-SubCell"/>
</dbReference>
<dbReference type="GeneTree" id="ENSGT00940000161825"/>
<feature type="region of interest" description="Disordered" evidence="5">
    <location>
        <begin position="176"/>
        <end position="212"/>
    </location>
</feature>
<dbReference type="GO" id="GO:0003700">
    <property type="term" value="F:DNA-binding transcription factor activity"/>
    <property type="evidence" value="ECO:0007669"/>
    <property type="project" value="InterPro"/>
</dbReference>
<organism evidence="7 8">
    <name type="scientific">Capra hircus</name>
    <name type="common">Goat</name>
    <dbReference type="NCBI Taxonomy" id="9925"/>
    <lineage>
        <taxon>Eukaryota</taxon>
        <taxon>Metazoa</taxon>
        <taxon>Chordata</taxon>
        <taxon>Craniata</taxon>
        <taxon>Vertebrata</taxon>
        <taxon>Euteleostomi</taxon>
        <taxon>Mammalia</taxon>
        <taxon>Eutheria</taxon>
        <taxon>Laurasiatheria</taxon>
        <taxon>Artiodactyla</taxon>
        <taxon>Ruminantia</taxon>
        <taxon>Pecora</taxon>
        <taxon>Bovidae</taxon>
        <taxon>Caprinae</taxon>
        <taxon>Capra</taxon>
    </lineage>
</organism>
<dbReference type="Proteomes" id="UP000291000">
    <property type="component" value="Unassembled WGS sequence"/>
</dbReference>
<dbReference type="AlphaFoldDB" id="A0A452E4N8"/>
<evidence type="ECO:0000313" key="8">
    <source>
        <dbReference type="Proteomes" id="UP000291000"/>
    </source>
</evidence>
<dbReference type="Gene3D" id="1.10.10.10">
    <property type="entry name" value="Winged helix-like DNA-binding domain superfamily/Winged helix DNA-binding domain"/>
    <property type="match status" value="1"/>
</dbReference>
<reference evidence="8" key="1">
    <citation type="submission" date="2016-04" db="EMBL/GenBank/DDBJ databases">
        <title>Polished mammalian reference genomes with single-molecule sequencing and chromosome conformation capture applied to the Capra hircus genome.</title>
        <authorList>
            <person name="Bickhart D.M."/>
            <person name="Koren S."/>
            <person name="Rosen B."/>
            <person name="Hastie A."/>
            <person name="Liachko I."/>
            <person name="Sullivan S.T."/>
            <person name="Burton J."/>
            <person name="Sayre B.L."/>
            <person name="Huson H.J."/>
            <person name="Lee J."/>
            <person name="Lam E."/>
            <person name="Kelley C.M."/>
            <person name="Hutchison J.L."/>
            <person name="Zhou Y."/>
            <person name="Sun J."/>
            <person name="Crisa A."/>
            <person name="Schwartz J.C."/>
            <person name="Hammond J.A."/>
            <person name="Schroeder S.G."/>
            <person name="Liu G.E."/>
            <person name="Dunham M."/>
            <person name="Shendure J."/>
            <person name="Sonstegard T.S."/>
            <person name="Phillippy A.M."/>
            <person name="Van Tassell C.P."/>
            <person name="Smith T.P."/>
        </authorList>
    </citation>
    <scope>NUCLEOTIDE SEQUENCE [LARGE SCALE GENOMIC DNA]</scope>
</reference>
<dbReference type="SUPFAM" id="SSF46785">
    <property type="entry name" value="Winged helix' DNA-binding domain"/>
    <property type="match status" value="1"/>
</dbReference>
<feature type="domain" description="HSF-type DNA-binding" evidence="6">
    <location>
        <begin position="66"/>
        <end position="133"/>
    </location>
</feature>
<keyword evidence="4" id="KW-0539">Nucleus</keyword>
<reference evidence="7" key="2">
    <citation type="submission" date="2025-08" db="UniProtKB">
        <authorList>
            <consortium name="Ensembl"/>
        </authorList>
    </citation>
    <scope>IDENTIFICATION</scope>
</reference>
<feature type="compositionally biased region" description="Polar residues" evidence="5">
    <location>
        <begin position="178"/>
        <end position="197"/>
    </location>
</feature>
<dbReference type="GO" id="GO:0043565">
    <property type="term" value="F:sequence-specific DNA binding"/>
    <property type="evidence" value="ECO:0007669"/>
    <property type="project" value="InterPro"/>
</dbReference>
<keyword evidence="8" id="KW-1185">Reference proteome</keyword>
<dbReference type="Ensembl" id="ENSCHIT00000014712.1">
    <property type="protein sequence ID" value="ENSCHIP00000006977.1"/>
    <property type="gene ID" value="ENSCHIG00000010636.1"/>
</dbReference>
<feature type="region of interest" description="Disordered" evidence="5">
    <location>
        <begin position="1"/>
        <end position="56"/>
    </location>
</feature>
<reference evidence="7" key="3">
    <citation type="submission" date="2025-09" db="UniProtKB">
        <authorList>
            <consortium name="Ensembl"/>
        </authorList>
    </citation>
    <scope>IDENTIFICATION</scope>
</reference>
<name>A0A452E4N8_CAPHI</name>
<dbReference type="InterPro" id="IPR036390">
    <property type="entry name" value="WH_DNA-bd_sf"/>
</dbReference>